<reference evidence="1" key="1">
    <citation type="submission" date="2021-01" db="EMBL/GenBank/DDBJ databases">
        <authorList>
            <consortium name="Genoscope - CEA"/>
            <person name="William W."/>
        </authorList>
    </citation>
    <scope>NUCLEOTIDE SEQUENCE</scope>
</reference>
<keyword evidence="2" id="KW-1185">Reference proteome</keyword>
<evidence type="ECO:0000313" key="2">
    <source>
        <dbReference type="Proteomes" id="UP000688137"/>
    </source>
</evidence>
<sequence length="81" mass="9410">MQVEPYILTNLHACKQNQAISSSFYYFEVKILKKENSKNVISIGLTFDNFQINHPMGFFGGLQDIILMENQLSKNKRLIQK</sequence>
<name>A0A8S1LU21_PARPR</name>
<dbReference type="AlphaFoldDB" id="A0A8S1LU21"/>
<organism evidence="1 2">
    <name type="scientific">Paramecium primaurelia</name>
    <dbReference type="NCBI Taxonomy" id="5886"/>
    <lineage>
        <taxon>Eukaryota</taxon>
        <taxon>Sar</taxon>
        <taxon>Alveolata</taxon>
        <taxon>Ciliophora</taxon>
        <taxon>Intramacronucleata</taxon>
        <taxon>Oligohymenophorea</taxon>
        <taxon>Peniculida</taxon>
        <taxon>Parameciidae</taxon>
        <taxon>Paramecium</taxon>
    </lineage>
</organism>
<dbReference type="EMBL" id="CAJJDM010000037">
    <property type="protein sequence ID" value="CAD8066034.1"/>
    <property type="molecule type" value="Genomic_DNA"/>
</dbReference>
<protein>
    <submittedName>
        <fullName evidence="1">Uncharacterized protein</fullName>
    </submittedName>
</protein>
<gene>
    <name evidence="1" type="ORF">PPRIM_AZ9-3.1.T0380235</name>
</gene>
<proteinExistence type="predicted"/>
<accession>A0A8S1LU21</accession>
<comment type="caution">
    <text evidence="1">The sequence shown here is derived from an EMBL/GenBank/DDBJ whole genome shotgun (WGS) entry which is preliminary data.</text>
</comment>
<evidence type="ECO:0000313" key="1">
    <source>
        <dbReference type="EMBL" id="CAD8066034.1"/>
    </source>
</evidence>
<dbReference type="Proteomes" id="UP000688137">
    <property type="component" value="Unassembled WGS sequence"/>
</dbReference>